<gene>
    <name evidence="4" type="ORF">NSCI0253_LOCUS44692</name>
</gene>
<protein>
    <recommendedName>
        <fullName evidence="3">RRM domain-containing protein</fullName>
    </recommendedName>
</protein>
<dbReference type="GO" id="GO:0003723">
    <property type="term" value="F:RNA binding"/>
    <property type="evidence" value="ECO:0007669"/>
    <property type="project" value="UniProtKB-UniRule"/>
</dbReference>
<feature type="compositionally biased region" description="Basic and acidic residues" evidence="2">
    <location>
        <begin position="32"/>
        <end position="57"/>
    </location>
</feature>
<accession>A0A7S1FJM3</accession>
<evidence type="ECO:0000256" key="1">
    <source>
        <dbReference type="PROSITE-ProRule" id="PRU00176"/>
    </source>
</evidence>
<name>A0A7S1FJM3_NOCSC</name>
<keyword evidence="1" id="KW-0694">RNA-binding</keyword>
<evidence type="ECO:0000256" key="2">
    <source>
        <dbReference type="SAM" id="MobiDB-lite"/>
    </source>
</evidence>
<dbReference type="Gene3D" id="3.30.70.330">
    <property type="match status" value="1"/>
</dbReference>
<evidence type="ECO:0000259" key="3">
    <source>
        <dbReference type="PROSITE" id="PS50102"/>
    </source>
</evidence>
<sequence length="249" mass="28524">MGARPKDPFGFFKDIDDDREKIKSHRAVSAGIRHESRGDGRKRNDLRCRGALGRESDPVVTQNERNGVRRSSLRDSSCSLQHDNLRLLEQRPRSHGWHSEGLSERHRRSSSRRDTRVNRSHDHRSRGSRAESSRSRTRSRDDLLQAEWRARDLSLAVENIPWDMDWLELKNLGRLYGFVAHARTIKQPGTHVGFLEYSKPEDVARAVSALHGQMIQGSAYPLRVRQGIPVEALLPRSLPGPKSKWTMDS</sequence>
<dbReference type="SMART" id="SM00360">
    <property type="entry name" value="RRM"/>
    <property type="match status" value="1"/>
</dbReference>
<proteinExistence type="predicted"/>
<organism evidence="4">
    <name type="scientific">Noctiluca scintillans</name>
    <name type="common">Sea sparkle</name>
    <name type="synonym">Red tide dinoflagellate</name>
    <dbReference type="NCBI Taxonomy" id="2966"/>
    <lineage>
        <taxon>Eukaryota</taxon>
        <taxon>Sar</taxon>
        <taxon>Alveolata</taxon>
        <taxon>Dinophyceae</taxon>
        <taxon>Noctilucales</taxon>
        <taxon>Noctilucaceae</taxon>
        <taxon>Noctiluca</taxon>
    </lineage>
</organism>
<dbReference type="InterPro" id="IPR000504">
    <property type="entry name" value="RRM_dom"/>
</dbReference>
<dbReference type="InterPro" id="IPR012677">
    <property type="entry name" value="Nucleotide-bd_a/b_plait_sf"/>
</dbReference>
<feature type="compositionally biased region" description="Basic and acidic residues" evidence="2">
    <location>
        <begin position="111"/>
        <end position="120"/>
    </location>
</feature>
<feature type="domain" description="RRM" evidence="3">
    <location>
        <begin position="153"/>
        <end position="229"/>
    </location>
</feature>
<dbReference type="Pfam" id="PF00076">
    <property type="entry name" value="RRM_1"/>
    <property type="match status" value="1"/>
</dbReference>
<feature type="region of interest" description="Disordered" evidence="2">
    <location>
        <begin position="22"/>
        <end position="77"/>
    </location>
</feature>
<feature type="region of interest" description="Disordered" evidence="2">
    <location>
        <begin position="91"/>
        <end position="141"/>
    </location>
</feature>
<dbReference type="EMBL" id="HBFQ01063160">
    <property type="protein sequence ID" value="CAD8870335.1"/>
    <property type="molecule type" value="Transcribed_RNA"/>
</dbReference>
<dbReference type="AlphaFoldDB" id="A0A7S1FJM3"/>
<dbReference type="SUPFAM" id="SSF54928">
    <property type="entry name" value="RNA-binding domain, RBD"/>
    <property type="match status" value="1"/>
</dbReference>
<evidence type="ECO:0000313" key="4">
    <source>
        <dbReference type="EMBL" id="CAD8870335.1"/>
    </source>
</evidence>
<reference evidence="4" key="1">
    <citation type="submission" date="2021-01" db="EMBL/GenBank/DDBJ databases">
        <authorList>
            <person name="Corre E."/>
            <person name="Pelletier E."/>
            <person name="Niang G."/>
            <person name="Scheremetjew M."/>
            <person name="Finn R."/>
            <person name="Kale V."/>
            <person name="Holt S."/>
            <person name="Cochrane G."/>
            <person name="Meng A."/>
            <person name="Brown T."/>
            <person name="Cohen L."/>
        </authorList>
    </citation>
    <scope>NUCLEOTIDE SEQUENCE</scope>
</reference>
<dbReference type="PROSITE" id="PS50102">
    <property type="entry name" value="RRM"/>
    <property type="match status" value="1"/>
</dbReference>
<dbReference type="CDD" id="cd00590">
    <property type="entry name" value="RRM_SF"/>
    <property type="match status" value="1"/>
</dbReference>
<feature type="compositionally biased region" description="Basic and acidic residues" evidence="2">
    <location>
        <begin position="128"/>
        <end position="141"/>
    </location>
</feature>
<feature type="compositionally biased region" description="Basic and acidic residues" evidence="2">
    <location>
        <begin position="91"/>
        <end position="104"/>
    </location>
</feature>
<dbReference type="InterPro" id="IPR035979">
    <property type="entry name" value="RBD_domain_sf"/>
</dbReference>